<evidence type="ECO:0000313" key="11">
    <source>
        <dbReference type="Proteomes" id="UP001168990"/>
    </source>
</evidence>
<accession>A0AA39F8U4</accession>
<dbReference type="InterPro" id="IPR009057">
    <property type="entry name" value="Homeodomain-like_sf"/>
</dbReference>
<feature type="region of interest" description="Disordered" evidence="8">
    <location>
        <begin position="240"/>
        <end position="275"/>
    </location>
</feature>
<evidence type="ECO:0000256" key="1">
    <source>
        <dbReference type="ARBA" id="ARBA00004123"/>
    </source>
</evidence>
<evidence type="ECO:0000313" key="10">
    <source>
        <dbReference type="EMBL" id="KAK0165013.1"/>
    </source>
</evidence>
<name>A0AA39F8U4_9HYME</name>
<feature type="DNA-binding region" description="Homeobox" evidence="6">
    <location>
        <begin position="311"/>
        <end position="370"/>
    </location>
</feature>
<dbReference type="PRINTS" id="PR00024">
    <property type="entry name" value="HOMEOBOX"/>
</dbReference>
<dbReference type="SUPFAM" id="SSF46689">
    <property type="entry name" value="Homeodomain-like"/>
    <property type="match status" value="1"/>
</dbReference>
<dbReference type="FunFam" id="1.10.10.60:FF:000081">
    <property type="entry name" value="Empty spiracles homeobox 2"/>
    <property type="match status" value="1"/>
</dbReference>
<feature type="compositionally biased region" description="Low complexity" evidence="8">
    <location>
        <begin position="240"/>
        <end position="253"/>
    </location>
</feature>
<evidence type="ECO:0000256" key="4">
    <source>
        <dbReference type="ARBA" id="ARBA00023155"/>
    </source>
</evidence>
<feature type="compositionally biased region" description="Polar residues" evidence="8">
    <location>
        <begin position="78"/>
        <end position="103"/>
    </location>
</feature>
<comment type="subcellular location">
    <subcellularLocation>
        <location evidence="1 6 7">Nucleus</location>
    </subcellularLocation>
</comment>
<dbReference type="GO" id="GO:0030182">
    <property type="term" value="P:neuron differentiation"/>
    <property type="evidence" value="ECO:0007669"/>
    <property type="project" value="TreeGrafter"/>
</dbReference>
<dbReference type="Gene3D" id="1.10.10.60">
    <property type="entry name" value="Homeodomain-like"/>
    <property type="match status" value="1"/>
</dbReference>
<keyword evidence="3 6" id="KW-0238">DNA-binding</keyword>
<feature type="compositionally biased region" description="Basic residues" evidence="8">
    <location>
        <begin position="104"/>
        <end position="116"/>
    </location>
</feature>
<keyword evidence="11" id="KW-1185">Reference proteome</keyword>
<sequence length="437" mass="47467">MPLAPTPIVPVPSKPKIGFSIDSIVGGGGREDRLHERVEIERDGSPMDVVEGSSSPRTRRIITRSPGAHSEGSDRPLSRSSSVESYPTSRHTPSMHNGHSMGNQRHHHHHHHHHHLPGLTSHMDYGRTQARSHSGGSTPNNSPSPPHRISHGDSPVSAHPQPPPGVVRPSPNYLGPPPGAATAAAVAAEQIKSLYGLQPGHGAGPQASQTEYHTQQFALAANLAAAQHFQASNLAVALQAHHGASPHGAPHGPYTHGAGSGPHPPPHPHQPPRDSYPLFPWLLSRHGRLFPHRFPAGPDIPGFLLQPFRKPKRIRTAFSPSQLLKLEHAFEKNHYVVGAERKQLAQTLSLTETQVKVWFQNRRTKHKRVQQEEEAKAQQQAGGGNNANGNGNSNNKNTHHVSKWQQETGDYHHDDDEDDDGELIDPKAEDCSSGSEA</sequence>
<evidence type="ECO:0000256" key="6">
    <source>
        <dbReference type="PROSITE-ProRule" id="PRU00108"/>
    </source>
</evidence>
<evidence type="ECO:0000256" key="3">
    <source>
        <dbReference type="ARBA" id="ARBA00023125"/>
    </source>
</evidence>
<dbReference type="InterPro" id="IPR050877">
    <property type="entry name" value="EMX-VAX-Noto_Homeobox_TFs"/>
</dbReference>
<keyword evidence="5 6" id="KW-0539">Nucleus</keyword>
<dbReference type="PANTHER" id="PTHR24339:SF28">
    <property type="entry name" value="E5-RELATED"/>
    <property type="match status" value="1"/>
</dbReference>
<feature type="compositionally biased region" description="Low complexity" evidence="8">
    <location>
        <begin position="387"/>
        <end position="396"/>
    </location>
</feature>
<feature type="region of interest" description="Disordered" evidence="8">
    <location>
        <begin position="366"/>
        <end position="437"/>
    </location>
</feature>
<protein>
    <recommendedName>
        <fullName evidence="9">Homeobox domain-containing protein</fullName>
    </recommendedName>
</protein>
<dbReference type="InterPro" id="IPR001356">
    <property type="entry name" value="HD"/>
</dbReference>
<reference evidence="10" key="2">
    <citation type="submission" date="2023-03" db="EMBL/GenBank/DDBJ databases">
        <authorList>
            <person name="Inwood S.N."/>
            <person name="Skelly J.G."/>
            <person name="Guhlin J."/>
            <person name="Harrop T.W.R."/>
            <person name="Goldson S.G."/>
            <person name="Dearden P.K."/>
        </authorList>
    </citation>
    <scope>NUCLEOTIDE SEQUENCE</scope>
    <source>
        <strain evidence="10">Irish</strain>
        <tissue evidence="10">Whole body</tissue>
    </source>
</reference>
<dbReference type="SMART" id="SM00389">
    <property type="entry name" value="HOX"/>
    <property type="match status" value="1"/>
</dbReference>
<feature type="compositionally biased region" description="Basic and acidic residues" evidence="8">
    <location>
        <begin position="29"/>
        <end position="45"/>
    </location>
</feature>
<dbReference type="Pfam" id="PF00046">
    <property type="entry name" value="Homeodomain"/>
    <property type="match status" value="1"/>
</dbReference>
<organism evidence="10 11">
    <name type="scientific">Microctonus aethiopoides</name>
    <dbReference type="NCBI Taxonomy" id="144406"/>
    <lineage>
        <taxon>Eukaryota</taxon>
        <taxon>Metazoa</taxon>
        <taxon>Ecdysozoa</taxon>
        <taxon>Arthropoda</taxon>
        <taxon>Hexapoda</taxon>
        <taxon>Insecta</taxon>
        <taxon>Pterygota</taxon>
        <taxon>Neoptera</taxon>
        <taxon>Endopterygota</taxon>
        <taxon>Hymenoptera</taxon>
        <taxon>Apocrita</taxon>
        <taxon>Ichneumonoidea</taxon>
        <taxon>Braconidae</taxon>
        <taxon>Euphorinae</taxon>
        <taxon>Microctonus</taxon>
    </lineage>
</organism>
<dbReference type="PANTHER" id="PTHR24339">
    <property type="entry name" value="HOMEOBOX PROTEIN EMX-RELATED"/>
    <property type="match status" value="1"/>
</dbReference>
<feature type="region of interest" description="Disordered" evidence="8">
    <location>
        <begin position="23"/>
        <end position="180"/>
    </location>
</feature>
<proteinExistence type="inferred from homology"/>
<dbReference type="GO" id="GO:0007420">
    <property type="term" value="P:brain development"/>
    <property type="evidence" value="ECO:0007669"/>
    <property type="project" value="TreeGrafter"/>
</dbReference>
<dbReference type="EMBL" id="JAQQBS010001422">
    <property type="protein sequence ID" value="KAK0165013.1"/>
    <property type="molecule type" value="Genomic_DNA"/>
</dbReference>
<dbReference type="GO" id="GO:0005634">
    <property type="term" value="C:nucleus"/>
    <property type="evidence" value="ECO:0007669"/>
    <property type="project" value="UniProtKB-SubCell"/>
</dbReference>
<dbReference type="Proteomes" id="UP001168990">
    <property type="component" value="Unassembled WGS sequence"/>
</dbReference>
<evidence type="ECO:0000256" key="5">
    <source>
        <dbReference type="ARBA" id="ARBA00023242"/>
    </source>
</evidence>
<evidence type="ECO:0000256" key="7">
    <source>
        <dbReference type="RuleBase" id="RU000682"/>
    </source>
</evidence>
<evidence type="ECO:0000259" key="9">
    <source>
        <dbReference type="PROSITE" id="PS50071"/>
    </source>
</evidence>
<dbReference type="GO" id="GO:0000981">
    <property type="term" value="F:DNA-binding transcription factor activity, RNA polymerase II-specific"/>
    <property type="evidence" value="ECO:0007669"/>
    <property type="project" value="InterPro"/>
</dbReference>
<dbReference type="PROSITE" id="PS50071">
    <property type="entry name" value="HOMEOBOX_2"/>
    <property type="match status" value="1"/>
</dbReference>
<dbReference type="PROSITE" id="PS00027">
    <property type="entry name" value="HOMEOBOX_1"/>
    <property type="match status" value="1"/>
</dbReference>
<comment type="caution">
    <text evidence="10">The sequence shown here is derived from an EMBL/GenBank/DDBJ whole genome shotgun (WGS) entry which is preliminary data.</text>
</comment>
<dbReference type="InterPro" id="IPR017970">
    <property type="entry name" value="Homeobox_CS"/>
</dbReference>
<dbReference type="InterPro" id="IPR020479">
    <property type="entry name" value="HD_metazoa"/>
</dbReference>
<dbReference type="AlphaFoldDB" id="A0AA39F8U4"/>
<dbReference type="GO" id="GO:0000978">
    <property type="term" value="F:RNA polymerase II cis-regulatory region sequence-specific DNA binding"/>
    <property type="evidence" value="ECO:0007669"/>
    <property type="project" value="TreeGrafter"/>
</dbReference>
<feature type="domain" description="Homeobox" evidence="9">
    <location>
        <begin position="309"/>
        <end position="369"/>
    </location>
</feature>
<evidence type="ECO:0000256" key="2">
    <source>
        <dbReference type="ARBA" id="ARBA00007397"/>
    </source>
</evidence>
<evidence type="ECO:0000256" key="8">
    <source>
        <dbReference type="SAM" id="MobiDB-lite"/>
    </source>
</evidence>
<comment type="similarity">
    <text evidence="2">Belongs to the EMX homeobox family.</text>
</comment>
<reference evidence="10" key="1">
    <citation type="journal article" date="2023" name="bioRxiv">
        <title>Scaffold-level genome assemblies of two parasitoid biocontrol wasps reveal the parthenogenesis mechanism and an associated novel virus.</title>
        <authorList>
            <person name="Inwood S."/>
            <person name="Skelly J."/>
            <person name="Guhlin J."/>
            <person name="Harrop T."/>
            <person name="Goldson S."/>
            <person name="Dearden P."/>
        </authorList>
    </citation>
    <scope>NUCLEOTIDE SEQUENCE</scope>
    <source>
        <strain evidence="10">Irish</strain>
        <tissue evidence="10">Whole body</tissue>
    </source>
</reference>
<gene>
    <name evidence="10" type="ORF">PV328_003571</name>
</gene>
<keyword evidence="4 6" id="KW-0371">Homeobox</keyword>
<dbReference type="CDD" id="cd00086">
    <property type="entry name" value="homeodomain"/>
    <property type="match status" value="1"/>
</dbReference>
<feature type="compositionally biased region" description="Low complexity" evidence="8">
    <location>
        <begin position="132"/>
        <end position="141"/>
    </location>
</feature>